<evidence type="ECO:0000313" key="2">
    <source>
        <dbReference type="EMBL" id="KAK7603925.1"/>
    </source>
</evidence>
<evidence type="ECO:0000313" key="3">
    <source>
        <dbReference type="Proteomes" id="UP001367676"/>
    </source>
</evidence>
<protein>
    <submittedName>
        <fullName evidence="2">Uncharacterized protein</fullName>
    </submittedName>
</protein>
<sequence length="122" mass="13214">MTSNGKTTCKEVCSNCKCTIVEKPVQKKEEKKKDQCVATIVGVLQLPENFCCNQPKPEEKKEDDGGQEEEECVDIYRDLGECLQKCIVQSSKGGKQKNGGLECDIGTCGSNGSSKSSKSKNG</sequence>
<dbReference type="AlphaFoldDB" id="A0AAN9TW68"/>
<gene>
    <name evidence="2" type="ORF">V9T40_004198</name>
</gene>
<feature type="region of interest" description="Disordered" evidence="1">
    <location>
        <begin position="91"/>
        <end position="122"/>
    </location>
</feature>
<reference evidence="2 3" key="1">
    <citation type="submission" date="2024-03" db="EMBL/GenBank/DDBJ databases">
        <title>Adaptation during the transition from Ophiocordyceps entomopathogen to insect associate is accompanied by gene loss and intensified selection.</title>
        <authorList>
            <person name="Ward C.M."/>
            <person name="Onetto C.A."/>
            <person name="Borneman A.R."/>
        </authorList>
    </citation>
    <scope>NUCLEOTIDE SEQUENCE [LARGE SCALE GENOMIC DNA]</scope>
    <source>
        <strain evidence="2">AWRI1</strain>
        <tissue evidence="2">Single Adult Female</tissue>
    </source>
</reference>
<organism evidence="2 3">
    <name type="scientific">Parthenolecanium corni</name>
    <dbReference type="NCBI Taxonomy" id="536013"/>
    <lineage>
        <taxon>Eukaryota</taxon>
        <taxon>Metazoa</taxon>
        <taxon>Ecdysozoa</taxon>
        <taxon>Arthropoda</taxon>
        <taxon>Hexapoda</taxon>
        <taxon>Insecta</taxon>
        <taxon>Pterygota</taxon>
        <taxon>Neoptera</taxon>
        <taxon>Paraneoptera</taxon>
        <taxon>Hemiptera</taxon>
        <taxon>Sternorrhyncha</taxon>
        <taxon>Coccoidea</taxon>
        <taxon>Coccidae</taxon>
        <taxon>Parthenolecanium</taxon>
    </lineage>
</organism>
<accession>A0AAN9TW68</accession>
<dbReference type="Proteomes" id="UP001367676">
    <property type="component" value="Unassembled WGS sequence"/>
</dbReference>
<keyword evidence="3" id="KW-1185">Reference proteome</keyword>
<name>A0AAN9TW68_9HEMI</name>
<comment type="caution">
    <text evidence="2">The sequence shown here is derived from an EMBL/GenBank/DDBJ whole genome shotgun (WGS) entry which is preliminary data.</text>
</comment>
<evidence type="ECO:0000256" key="1">
    <source>
        <dbReference type="SAM" id="MobiDB-lite"/>
    </source>
</evidence>
<dbReference type="EMBL" id="JBBCAQ010000004">
    <property type="protein sequence ID" value="KAK7603925.1"/>
    <property type="molecule type" value="Genomic_DNA"/>
</dbReference>
<proteinExistence type="predicted"/>